<organism evidence="3 4">
    <name type="scientific">Avibacterium paragallinarum</name>
    <name type="common">Haemophilus gallinarum</name>
    <dbReference type="NCBI Taxonomy" id="728"/>
    <lineage>
        <taxon>Bacteria</taxon>
        <taxon>Pseudomonadati</taxon>
        <taxon>Pseudomonadota</taxon>
        <taxon>Gammaproteobacteria</taxon>
        <taxon>Pasteurellales</taxon>
        <taxon>Pasteurellaceae</taxon>
        <taxon>Avibacterium</taxon>
    </lineage>
</organism>
<name>A0A377IA07_AVIPA</name>
<accession>A0A377IA07</accession>
<evidence type="ECO:0000256" key="2">
    <source>
        <dbReference type="HAMAP-Rule" id="MF_01053"/>
    </source>
</evidence>
<dbReference type="PIRSF" id="PIRSF006287">
    <property type="entry name" value="UCP006287"/>
    <property type="match status" value="1"/>
</dbReference>
<evidence type="ECO:0000313" key="3">
    <source>
        <dbReference type="EMBL" id="STO71602.1"/>
    </source>
</evidence>
<dbReference type="EMBL" id="UGHK01000002">
    <property type="protein sequence ID" value="STO71602.1"/>
    <property type="molecule type" value="Genomic_DNA"/>
</dbReference>
<proteinExistence type="inferred from homology"/>
<comment type="similarity">
    <text evidence="1 2">Belongs to the UPF0231 family.</text>
</comment>
<dbReference type="Pfam" id="PF06062">
    <property type="entry name" value="UPF0231"/>
    <property type="match status" value="1"/>
</dbReference>
<dbReference type="NCBIfam" id="NF003575">
    <property type="entry name" value="PRK05248.1-2"/>
    <property type="match status" value="1"/>
</dbReference>
<evidence type="ECO:0000256" key="1">
    <source>
        <dbReference type="ARBA" id="ARBA00005367"/>
    </source>
</evidence>
<dbReference type="AlphaFoldDB" id="A0A377IA07"/>
<dbReference type="Proteomes" id="UP000254465">
    <property type="component" value="Unassembled WGS sequence"/>
</dbReference>
<gene>
    <name evidence="3" type="ORF">NCTC11296_01514</name>
</gene>
<evidence type="ECO:0000313" key="4">
    <source>
        <dbReference type="Proteomes" id="UP000254465"/>
    </source>
</evidence>
<dbReference type="InterPro" id="IPR008249">
    <property type="entry name" value="UPF0231"/>
</dbReference>
<sequence>MPPPLAVVVHRSVSKMDYQFFAQGGQISAKCSMGHEALANWLNSEVRSDSKPIFTALSSIEQARQSPNQDFRLIGSEYSLFISADEVMVRANNLAIEDQQALEQDFHYYDEESLAFCGLEDFEQFLHSYLSFNR</sequence>
<protein>
    <recommendedName>
        <fullName evidence="2">UPF0231 protein NCTC11296_01514</fullName>
    </recommendedName>
</protein>
<reference evidence="3 4" key="1">
    <citation type="submission" date="2018-06" db="EMBL/GenBank/DDBJ databases">
        <authorList>
            <consortium name="Pathogen Informatics"/>
            <person name="Doyle S."/>
        </authorList>
    </citation>
    <scope>NUCLEOTIDE SEQUENCE [LARGE SCALE GENOMIC DNA]</scope>
    <source>
        <strain evidence="3 4">NCTC11296</strain>
    </source>
</reference>
<dbReference type="HAMAP" id="MF_01053">
    <property type="entry name" value="UPF0231"/>
    <property type="match status" value="1"/>
</dbReference>